<sequence length="274" mass="30373">MKKIIVRAIAGLLLISTIPAIAQTDIEAMNLEISDNKTTNLVYPYAVISVDRGSPDLLAQKAAGVENVLQIKAAIADFEETNLTVITADGKLYSYVLNYSNNPYQLNINYKGSDVTGSLTDVSGGPNAAVLEKTAALVTQRKKAISSMNDDAFGINLSVMGIYSTGDLFYFQAKIENNSNIDFDTDQLRVFVRDDSRAKRTATQEVEIHPVYRYAEPSRIPGQASQHFVLVFRKFTIPDRKHLVIQLFESNGGRNPELKIKNRKLVKTVRPLSE</sequence>
<feature type="chain" id="PRO_5045218922" evidence="1">
    <location>
        <begin position="23"/>
        <end position="274"/>
    </location>
</feature>
<evidence type="ECO:0000256" key="1">
    <source>
        <dbReference type="SAM" id="SignalP"/>
    </source>
</evidence>
<dbReference type="Pfam" id="PF13595">
    <property type="entry name" value="DUF4138"/>
    <property type="match status" value="1"/>
</dbReference>
<accession>A0ABV6HJ50</accession>
<protein>
    <submittedName>
        <fullName evidence="2">Conjugative transposon protein TraN</fullName>
    </submittedName>
</protein>
<comment type="caution">
    <text evidence="2">The sequence shown here is derived from an EMBL/GenBank/DDBJ whole genome shotgun (WGS) entry which is preliminary data.</text>
</comment>
<name>A0ABV6HJ50_9SPHI</name>
<evidence type="ECO:0000313" key="2">
    <source>
        <dbReference type="EMBL" id="MFC0318637.1"/>
    </source>
</evidence>
<keyword evidence="1" id="KW-0732">Signal</keyword>
<dbReference type="Proteomes" id="UP001589774">
    <property type="component" value="Unassembled WGS sequence"/>
</dbReference>
<proteinExistence type="predicted"/>
<dbReference type="RefSeq" id="WP_130857542.1">
    <property type="nucleotide sequence ID" value="NZ_JBHLWO010000002.1"/>
</dbReference>
<dbReference type="EMBL" id="JBHLWO010000002">
    <property type="protein sequence ID" value="MFC0318637.1"/>
    <property type="molecule type" value="Genomic_DNA"/>
</dbReference>
<keyword evidence="3" id="KW-1185">Reference proteome</keyword>
<gene>
    <name evidence="2" type="primary">traN</name>
    <name evidence="2" type="ORF">ACFFI0_09965</name>
</gene>
<feature type="signal peptide" evidence="1">
    <location>
        <begin position="1"/>
        <end position="22"/>
    </location>
</feature>
<organism evidence="2 3">
    <name type="scientific">Olivibacter oleidegradans</name>
    <dbReference type="NCBI Taxonomy" id="760123"/>
    <lineage>
        <taxon>Bacteria</taxon>
        <taxon>Pseudomonadati</taxon>
        <taxon>Bacteroidota</taxon>
        <taxon>Sphingobacteriia</taxon>
        <taxon>Sphingobacteriales</taxon>
        <taxon>Sphingobacteriaceae</taxon>
        <taxon>Olivibacter</taxon>
    </lineage>
</organism>
<dbReference type="InterPro" id="IPR022298">
    <property type="entry name" value="Conjug_transposon_TraN"/>
</dbReference>
<dbReference type="NCBIfam" id="TIGR03780">
    <property type="entry name" value="Bac_Flav_CT_N"/>
    <property type="match status" value="1"/>
</dbReference>
<evidence type="ECO:0000313" key="3">
    <source>
        <dbReference type="Proteomes" id="UP001589774"/>
    </source>
</evidence>
<reference evidence="2 3" key="1">
    <citation type="submission" date="2024-09" db="EMBL/GenBank/DDBJ databases">
        <authorList>
            <person name="Sun Q."/>
            <person name="Mori K."/>
        </authorList>
    </citation>
    <scope>NUCLEOTIDE SEQUENCE [LARGE SCALE GENOMIC DNA]</scope>
    <source>
        <strain evidence="2 3">CCM 7765</strain>
    </source>
</reference>